<sequence>MKAGAGRVKTLSVAIMMAALAGLMFYQFLQTPPQTKSKLEKCTDLLQGCKIVLNGQNLVVKFSEPPSALKPFMITMTASEMQSVYADFKMEGMEMGPTKYRLKQVQKNAWEAKVILPVCVAGRRDWMLILELDQRMVFIPFST</sequence>
<comment type="caution">
    <text evidence="2">The sequence shown here is derived from an EMBL/GenBank/DDBJ whole genome shotgun (WGS) entry which is preliminary data.</text>
</comment>
<keyword evidence="3" id="KW-1185">Reference proteome</keyword>
<evidence type="ECO:0000313" key="3">
    <source>
        <dbReference type="Proteomes" id="UP000295367"/>
    </source>
</evidence>
<evidence type="ECO:0000256" key="1">
    <source>
        <dbReference type="SAM" id="Phobius"/>
    </source>
</evidence>
<reference evidence="2 3" key="1">
    <citation type="submission" date="2019-03" db="EMBL/GenBank/DDBJ databases">
        <title>Genomic Encyclopedia of Type Strains, Phase IV (KMG-IV): sequencing the most valuable type-strain genomes for metagenomic binning, comparative biology and taxonomic classification.</title>
        <authorList>
            <person name="Goeker M."/>
        </authorList>
    </citation>
    <scope>NUCLEOTIDE SEQUENCE [LARGE SCALE GENOMIC DNA]</scope>
    <source>
        <strain evidence="2 3">DSM 100309</strain>
    </source>
</reference>
<keyword evidence="1" id="KW-1133">Transmembrane helix</keyword>
<keyword evidence="1" id="KW-0472">Membrane</keyword>
<dbReference type="OrthoDB" id="9134483at2"/>
<protein>
    <submittedName>
        <fullName evidence="2">Uncharacterized protein</fullName>
    </submittedName>
</protein>
<accession>A0A4R3XTK7</accession>
<evidence type="ECO:0000313" key="2">
    <source>
        <dbReference type="EMBL" id="TCV83005.1"/>
    </source>
</evidence>
<keyword evidence="1" id="KW-0812">Transmembrane</keyword>
<dbReference type="EMBL" id="SMCO01000017">
    <property type="protein sequence ID" value="TCV83005.1"/>
    <property type="molecule type" value="Genomic_DNA"/>
</dbReference>
<name>A0A4R3XTK7_9PROT</name>
<gene>
    <name evidence="2" type="ORF">EDC63_11740</name>
</gene>
<dbReference type="Proteomes" id="UP000295367">
    <property type="component" value="Unassembled WGS sequence"/>
</dbReference>
<organism evidence="2 3">
    <name type="scientific">Sulfurirhabdus autotrophica</name>
    <dbReference type="NCBI Taxonomy" id="1706046"/>
    <lineage>
        <taxon>Bacteria</taxon>
        <taxon>Pseudomonadati</taxon>
        <taxon>Pseudomonadota</taxon>
        <taxon>Betaproteobacteria</taxon>
        <taxon>Nitrosomonadales</taxon>
        <taxon>Sulfuricellaceae</taxon>
        <taxon>Sulfurirhabdus</taxon>
    </lineage>
</organism>
<dbReference type="AlphaFoldDB" id="A0A4R3XTK7"/>
<proteinExistence type="predicted"/>
<feature type="transmembrane region" description="Helical" evidence="1">
    <location>
        <begin position="12"/>
        <end position="29"/>
    </location>
</feature>
<dbReference type="RefSeq" id="WP_124944842.1">
    <property type="nucleotide sequence ID" value="NZ_BHVT01000003.1"/>
</dbReference>